<dbReference type="SUPFAM" id="SSF53335">
    <property type="entry name" value="S-adenosyl-L-methionine-dependent methyltransferases"/>
    <property type="match status" value="1"/>
</dbReference>
<dbReference type="PANTHER" id="PTHR22809">
    <property type="entry name" value="METHYLTRANSFERASE-RELATED"/>
    <property type="match status" value="1"/>
</dbReference>
<dbReference type="InterPro" id="IPR026113">
    <property type="entry name" value="METTL2/6/8-like"/>
</dbReference>
<feature type="domain" description="Methyltransferase" evidence="3">
    <location>
        <begin position="41"/>
        <end position="136"/>
    </location>
</feature>
<dbReference type="Pfam" id="PF13649">
    <property type="entry name" value="Methyltransf_25"/>
    <property type="match status" value="1"/>
</dbReference>
<dbReference type="Proteomes" id="UP000772151">
    <property type="component" value="Unassembled WGS sequence"/>
</dbReference>
<evidence type="ECO:0000259" key="3">
    <source>
        <dbReference type="Pfam" id="PF13649"/>
    </source>
</evidence>
<gene>
    <name evidence="4" type="ORF">E7203_08645</name>
</gene>
<dbReference type="InterPro" id="IPR029063">
    <property type="entry name" value="SAM-dependent_MTases_sf"/>
</dbReference>
<keyword evidence="2" id="KW-0808">Transferase</keyword>
<evidence type="ECO:0000313" key="5">
    <source>
        <dbReference type="Proteomes" id="UP000772151"/>
    </source>
</evidence>
<proteinExistence type="predicted"/>
<dbReference type="AlphaFoldDB" id="A0A927ZVG0"/>
<evidence type="ECO:0000256" key="1">
    <source>
        <dbReference type="ARBA" id="ARBA00022603"/>
    </source>
</evidence>
<comment type="caution">
    <text evidence="4">The sequence shown here is derived from an EMBL/GenBank/DDBJ whole genome shotgun (WGS) entry which is preliminary data.</text>
</comment>
<dbReference type="RefSeq" id="WP_303669601.1">
    <property type="nucleotide sequence ID" value="NZ_SVCA01000007.1"/>
</dbReference>
<evidence type="ECO:0000313" key="4">
    <source>
        <dbReference type="EMBL" id="MBE6085500.1"/>
    </source>
</evidence>
<dbReference type="EMBL" id="SVCA01000007">
    <property type="protein sequence ID" value="MBE6085500.1"/>
    <property type="molecule type" value="Genomic_DNA"/>
</dbReference>
<dbReference type="CDD" id="cd02440">
    <property type="entry name" value="AdoMet_MTases"/>
    <property type="match status" value="1"/>
</dbReference>
<name>A0A927ZVG0_SELRU</name>
<dbReference type="PANTHER" id="PTHR22809:SF11">
    <property type="entry name" value="TRNA N(3)-METHYLCYTIDINE METHYLTRANSFERASE METTL2"/>
    <property type="match status" value="1"/>
</dbReference>
<dbReference type="GO" id="GO:0052735">
    <property type="term" value="F:tRNA (cytidine-3-)-methyltransferase activity"/>
    <property type="evidence" value="ECO:0007669"/>
    <property type="project" value="TreeGrafter"/>
</dbReference>
<sequence>MENRKLWNELYKEARHRIKYPAENVIRFVRKNFICNGKEKILDLGCGAGRHVIYLADTNIVPYGGDFSASGVAYTKDILEQLDYSQFVGNIIETTTYNLPFEDDYFDGLICWGVLYYMDKTHIKESVREIYRVLKKNALALVLIRTVEDYRCQDAKRRGAKEVEERTFMLEEHETAKSAAKEDGMLMHFFTRDEVQELFADFSEITVDTVTQTHENGSYQDQDFLITLKK</sequence>
<accession>A0A927ZVG0</accession>
<protein>
    <submittedName>
        <fullName evidence="4">Class I SAM-dependent methyltransferase</fullName>
    </submittedName>
</protein>
<evidence type="ECO:0000256" key="2">
    <source>
        <dbReference type="ARBA" id="ARBA00022679"/>
    </source>
</evidence>
<dbReference type="InterPro" id="IPR041698">
    <property type="entry name" value="Methyltransf_25"/>
</dbReference>
<organism evidence="4 5">
    <name type="scientific">Selenomonas ruminantium</name>
    <dbReference type="NCBI Taxonomy" id="971"/>
    <lineage>
        <taxon>Bacteria</taxon>
        <taxon>Bacillati</taxon>
        <taxon>Bacillota</taxon>
        <taxon>Negativicutes</taxon>
        <taxon>Selenomonadales</taxon>
        <taxon>Selenomonadaceae</taxon>
        <taxon>Selenomonas</taxon>
    </lineage>
</organism>
<dbReference type="Gene3D" id="3.40.50.150">
    <property type="entry name" value="Vaccinia Virus protein VP39"/>
    <property type="match status" value="1"/>
</dbReference>
<dbReference type="GO" id="GO:0032259">
    <property type="term" value="P:methylation"/>
    <property type="evidence" value="ECO:0007669"/>
    <property type="project" value="UniProtKB-KW"/>
</dbReference>
<reference evidence="4" key="1">
    <citation type="submission" date="2019-04" db="EMBL/GenBank/DDBJ databases">
        <title>Evolution of Biomass-Degrading Anaerobic Consortia Revealed by Metagenomics.</title>
        <authorList>
            <person name="Peng X."/>
        </authorList>
    </citation>
    <scope>NUCLEOTIDE SEQUENCE</scope>
    <source>
        <strain evidence="4">SIG242</strain>
    </source>
</reference>
<keyword evidence="1 4" id="KW-0489">Methyltransferase</keyword>